<comment type="caution">
    <text evidence="8">The sequence shown here is derived from an EMBL/GenBank/DDBJ whole genome shotgun (WGS) entry which is preliminary data.</text>
</comment>
<reference evidence="8 9" key="1">
    <citation type="submission" date="2019-02" db="EMBL/GenBank/DDBJ databases">
        <title>Genome analysis provides insights into bioremediation potentialities and Haloocin production by Natrinema altunense strain 4.1R isolated from Chott Douz in Tunisian desert.</title>
        <authorList>
            <person name="Najjari A."/>
            <person name="Youssef N."/>
            <person name="Ben Dhia O."/>
            <person name="Ferjani R."/>
            <person name="El Hidri D."/>
            <person name="Ouzari H.I."/>
            <person name="Cherif A."/>
        </authorList>
    </citation>
    <scope>NUCLEOTIDE SEQUENCE [LARGE SCALE GENOMIC DNA]</scope>
    <source>
        <strain evidence="8 9">4.1R</strain>
    </source>
</reference>
<dbReference type="CDD" id="cd08768">
    <property type="entry name" value="Cdc6_C"/>
    <property type="match status" value="1"/>
</dbReference>
<keyword evidence="2 5" id="KW-0235">DNA replication</keyword>
<dbReference type="Proteomes" id="UP000292704">
    <property type="component" value="Unassembled WGS sequence"/>
</dbReference>
<feature type="binding site" evidence="5">
    <location>
        <begin position="74"/>
        <end position="78"/>
    </location>
    <ligand>
        <name>ATP</name>
        <dbReference type="ChEBI" id="CHEBI:30616"/>
    </ligand>
</feature>
<dbReference type="FunFam" id="3.40.50.300:FF:000930">
    <property type="entry name" value="ORC1-type DNA replication protein"/>
    <property type="match status" value="1"/>
</dbReference>
<proteinExistence type="inferred from homology"/>
<comment type="function">
    <text evidence="5">Involved in regulation of DNA replication.</text>
</comment>
<accession>A0A482Y2U2</accession>
<evidence type="ECO:0000259" key="6">
    <source>
        <dbReference type="SMART" id="SM00382"/>
    </source>
</evidence>
<dbReference type="InterPro" id="IPR050311">
    <property type="entry name" value="ORC1/CDC6"/>
</dbReference>
<dbReference type="Pfam" id="PF09079">
    <property type="entry name" value="WHD_Cdc6"/>
    <property type="match status" value="1"/>
</dbReference>
<evidence type="ECO:0000313" key="9">
    <source>
        <dbReference type="Proteomes" id="UP000292704"/>
    </source>
</evidence>
<dbReference type="HAMAP" id="MF_01407">
    <property type="entry name" value="ORC1_type_DNA_replic_protein"/>
    <property type="match status" value="1"/>
</dbReference>
<keyword evidence="3 5" id="KW-0547">Nucleotide-binding</keyword>
<dbReference type="GO" id="GO:0006260">
    <property type="term" value="P:DNA replication"/>
    <property type="evidence" value="ECO:0007669"/>
    <property type="project" value="UniProtKB-UniRule"/>
</dbReference>
<evidence type="ECO:0000256" key="2">
    <source>
        <dbReference type="ARBA" id="ARBA00022705"/>
    </source>
</evidence>
<dbReference type="InterPro" id="IPR049945">
    <property type="entry name" value="AAA_22"/>
</dbReference>
<dbReference type="CDD" id="cd18139">
    <property type="entry name" value="HLD_clamp_RarA"/>
    <property type="match status" value="1"/>
</dbReference>
<dbReference type="Gene3D" id="1.10.10.10">
    <property type="entry name" value="Winged helix-like DNA-binding domain superfamily/Winged helix DNA-binding domain"/>
    <property type="match status" value="1"/>
</dbReference>
<dbReference type="InterPro" id="IPR055237">
    <property type="entry name" value="Cdc6_lid"/>
</dbReference>
<dbReference type="SMART" id="SM01074">
    <property type="entry name" value="Cdc6_C"/>
    <property type="match status" value="1"/>
</dbReference>
<evidence type="ECO:0000259" key="7">
    <source>
        <dbReference type="SMART" id="SM01074"/>
    </source>
</evidence>
<dbReference type="SMART" id="SM00382">
    <property type="entry name" value="AAA"/>
    <property type="match status" value="1"/>
</dbReference>
<dbReference type="InterPro" id="IPR027417">
    <property type="entry name" value="P-loop_NTPase"/>
</dbReference>
<dbReference type="EMBL" id="SHMR01000001">
    <property type="protein sequence ID" value="RZH69190.1"/>
    <property type="molecule type" value="Genomic_DNA"/>
</dbReference>
<dbReference type="GO" id="GO:0005524">
    <property type="term" value="F:ATP binding"/>
    <property type="evidence" value="ECO:0007669"/>
    <property type="project" value="UniProtKB-UniRule"/>
</dbReference>
<dbReference type="InterPro" id="IPR036390">
    <property type="entry name" value="WH_DNA-bd_sf"/>
</dbReference>
<dbReference type="Gene3D" id="1.10.8.60">
    <property type="match status" value="1"/>
</dbReference>
<sequence length="417" mass="46647">MEDGTGGENGSLEEFWATEDPIFSRKELLDIDLVPNEDRIIGRDSEIKNVASSIHPAVKGQSPRNTLIYGKTGTGKSLVAKHVTRSAQQYSVENGTELGRAYVDCTQTKTETRVVINLAQTLNDPEETGISIPVTGLSTDVYYERFWSILDHCYDVAIIILDEIDKLQDSEILMQLSRAGEAGKLDSCSVGIIAISNKISFKESLDERILSSLQDREFVFPPYDANQLREIMSNREDAFRDGVLSDDVIPLSAAFAAQEHGDARKALDILRNAGELAKDGDAEEVTEEHVRNARERADIDRFSQLLEGQPTQIKASVYALSLLAEQHSDREEFATREIYETYQTITSDSALGIETLSQRRMSDKLDEQVFLDILGRTERVGRGYSSGVTNYYYLLEDPSVVQAVIHDDNRFSELDRT</sequence>
<dbReference type="InterPro" id="IPR036388">
    <property type="entry name" value="WH-like_DNA-bd_sf"/>
</dbReference>
<dbReference type="NCBIfam" id="TIGR02928">
    <property type="entry name" value="orc1/cdc6 family replication initiation protein"/>
    <property type="match status" value="1"/>
</dbReference>
<evidence type="ECO:0000256" key="3">
    <source>
        <dbReference type="ARBA" id="ARBA00022741"/>
    </source>
</evidence>
<feature type="binding site" evidence="5">
    <location>
        <position position="223"/>
    </location>
    <ligand>
        <name>ATP</name>
        <dbReference type="ChEBI" id="CHEBI:30616"/>
    </ligand>
</feature>
<feature type="domain" description="Cdc6 C-terminal" evidence="7">
    <location>
        <begin position="317"/>
        <end position="405"/>
    </location>
</feature>
<comment type="similarity">
    <text evidence="1 5">Belongs to the CDC6/cdc18 family.</text>
</comment>
<keyword evidence="4 5" id="KW-0067">ATP-binding</keyword>
<dbReference type="STRING" id="222984.GCA_000731985_03223"/>
<evidence type="ECO:0000256" key="5">
    <source>
        <dbReference type="HAMAP-Rule" id="MF_01407"/>
    </source>
</evidence>
<dbReference type="SUPFAM" id="SSF52540">
    <property type="entry name" value="P-loop containing nucleoside triphosphate hydrolases"/>
    <property type="match status" value="1"/>
</dbReference>
<dbReference type="Pfam" id="PF22703">
    <property type="entry name" value="Cdc6_lid"/>
    <property type="match status" value="1"/>
</dbReference>
<evidence type="ECO:0000256" key="1">
    <source>
        <dbReference type="ARBA" id="ARBA00006184"/>
    </source>
</evidence>
<dbReference type="InterPro" id="IPR015163">
    <property type="entry name" value="Cdc6_C"/>
</dbReference>
<dbReference type="OrthoDB" id="195574at2157"/>
<evidence type="ECO:0000256" key="4">
    <source>
        <dbReference type="ARBA" id="ARBA00022840"/>
    </source>
</evidence>
<dbReference type="FunFam" id="1.10.8.60:FF:000073">
    <property type="entry name" value="ORC1-type DNA replication protein"/>
    <property type="match status" value="1"/>
</dbReference>
<evidence type="ECO:0000313" key="8">
    <source>
        <dbReference type="EMBL" id="RZH69190.1"/>
    </source>
</evidence>
<organism evidence="8 9">
    <name type="scientific">Natrinema altunense</name>
    <dbReference type="NCBI Taxonomy" id="222984"/>
    <lineage>
        <taxon>Archaea</taxon>
        <taxon>Methanobacteriati</taxon>
        <taxon>Methanobacteriota</taxon>
        <taxon>Stenosarchaea group</taxon>
        <taxon>Halobacteria</taxon>
        <taxon>Halobacteriales</taxon>
        <taxon>Natrialbaceae</taxon>
        <taxon>Natrinema</taxon>
    </lineage>
</organism>
<dbReference type="RefSeq" id="WP_007110341.1">
    <property type="nucleotide sequence ID" value="NZ_JNCS01000010.1"/>
</dbReference>
<dbReference type="Gene3D" id="3.40.50.300">
    <property type="entry name" value="P-loop containing nucleotide triphosphate hydrolases"/>
    <property type="match status" value="1"/>
</dbReference>
<feature type="domain" description="AAA+ ATPase" evidence="6">
    <location>
        <begin position="62"/>
        <end position="224"/>
    </location>
</feature>
<protein>
    <recommendedName>
        <fullName evidence="5">ORC1-type DNA replication protein</fullName>
    </recommendedName>
</protein>
<name>A0A482Y2U2_9EURY</name>
<dbReference type="GO" id="GO:0016887">
    <property type="term" value="F:ATP hydrolysis activity"/>
    <property type="evidence" value="ECO:0007669"/>
    <property type="project" value="InterPro"/>
</dbReference>
<feature type="binding site" evidence="5">
    <location>
        <position position="235"/>
    </location>
    <ligand>
        <name>ATP</name>
        <dbReference type="ChEBI" id="CHEBI:30616"/>
    </ligand>
</feature>
<gene>
    <name evidence="8" type="ORF">ELS17_07025</name>
</gene>
<dbReference type="AlphaFoldDB" id="A0A482Y2U2"/>
<dbReference type="InterPro" id="IPR014277">
    <property type="entry name" value="Orc1/Cdc6_arc"/>
</dbReference>
<dbReference type="Pfam" id="PF13401">
    <property type="entry name" value="AAA_22"/>
    <property type="match status" value="1"/>
</dbReference>
<dbReference type="PANTHER" id="PTHR10763">
    <property type="entry name" value="CELL DIVISION CONTROL PROTEIN 6-RELATED"/>
    <property type="match status" value="1"/>
</dbReference>
<dbReference type="InterPro" id="IPR003593">
    <property type="entry name" value="AAA+_ATPase"/>
</dbReference>
<dbReference type="SUPFAM" id="SSF46785">
    <property type="entry name" value="Winged helix' DNA-binding domain"/>
    <property type="match status" value="1"/>
</dbReference>
<dbReference type="PANTHER" id="PTHR10763:SF22">
    <property type="entry name" value="ORC1-TYPE DNA REPLICATION PROTEIN"/>
    <property type="match status" value="1"/>
</dbReference>